<protein>
    <submittedName>
        <fullName evidence="2">Quinoprotein glucose dehydrogenase B</fullName>
        <ecNumber evidence="2">1.1.5.2</ecNumber>
    </submittedName>
</protein>
<gene>
    <name evidence="2" type="primary">gdhB_3</name>
    <name evidence="2" type="ORF">Fuma_01824</name>
</gene>
<evidence type="ECO:0000259" key="1">
    <source>
        <dbReference type="Pfam" id="PF07995"/>
    </source>
</evidence>
<dbReference type="Gene3D" id="2.120.10.30">
    <property type="entry name" value="TolB, C-terminal domain"/>
    <property type="match status" value="1"/>
</dbReference>
<dbReference type="InterPro" id="IPR012938">
    <property type="entry name" value="Glc/Sorbosone_DH"/>
</dbReference>
<dbReference type="PANTHER" id="PTHR19328:SF75">
    <property type="entry name" value="ALDOSE SUGAR DEHYDROGENASE YLII"/>
    <property type="match status" value="1"/>
</dbReference>
<dbReference type="EMBL" id="CP017641">
    <property type="protein sequence ID" value="APZ92215.1"/>
    <property type="molecule type" value="Genomic_DNA"/>
</dbReference>
<keyword evidence="2" id="KW-0560">Oxidoreductase</keyword>
<dbReference type="KEGG" id="fmr:Fuma_01824"/>
<accession>A0A1P8WDR1</accession>
<dbReference type="AlphaFoldDB" id="A0A1P8WDR1"/>
<dbReference type="Proteomes" id="UP000187735">
    <property type="component" value="Chromosome"/>
</dbReference>
<dbReference type="InterPro" id="IPR011042">
    <property type="entry name" value="6-blade_b-propeller_TolB-like"/>
</dbReference>
<dbReference type="GO" id="GO:0008876">
    <property type="term" value="F:quinoprotein glucose dehydrogenase activity"/>
    <property type="evidence" value="ECO:0007669"/>
    <property type="project" value="UniProtKB-EC"/>
</dbReference>
<proteinExistence type="predicted"/>
<dbReference type="RefSeq" id="WP_077023874.1">
    <property type="nucleotide sequence ID" value="NZ_CP017641.1"/>
</dbReference>
<dbReference type="STRING" id="1891926.Fuma_01824"/>
<evidence type="ECO:0000313" key="2">
    <source>
        <dbReference type="EMBL" id="APZ92215.1"/>
    </source>
</evidence>
<dbReference type="Pfam" id="PF07995">
    <property type="entry name" value="GSDH"/>
    <property type="match status" value="1"/>
</dbReference>
<dbReference type="SUPFAM" id="SSF50952">
    <property type="entry name" value="Soluble quinoprotein glucose dehydrogenase"/>
    <property type="match status" value="1"/>
</dbReference>
<name>A0A1P8WDR1_9PLAN</name>
<organism evidence="2 3">
    <name type="scientific">Fuerstiella marisgermanici</name>
    <dbReference type="NCBI Taxonomy" id="1891926"/>
    <lineage>
        <taxon>Bacteria</taxon>
        <taxon>Pseudomonadati</taxon>
        <taxon>Planctomycetota</taxon>
        <taxon>Planctomycetia</taxon>
        <taxon>Planctomycetales</taxon>
        <taxon>Planctomycetaceae</taxon>
        <taxon>Fuerstiella</taxon>
    </lineage>
</organism>
<dbReference type="EC" id="1.1.5.2" evidence="2"/>
<reference evidence="2 3" key="1">
    <citation type="journal article" date="2016" name="Front. Microbiol.">
        <title>Fuerstia marisgermanicae gen. nov., sp. nov., an Unusual Member of the Phylum Planctomycetes from the German Wadden Sea.</title>
        <authorList>
            <person name="Kohn T."/>
            <person name="Heuer A."/>
            <person name="Jogler M."/>
            <person name="Vollmers J."/>
            <person name="Boedeker C."/>
            <person name="Bunk B."/>
            <person name="Rast P."/>
            <person name="Borchert D."/>
            <person name="Glockner I."/>
            <person name="Freese H.M."/>
            <person name="Klenk H.P."/>
            <person name="Overmann J."/>
            <person name="Kaster A.K."/>
            <person name="Rohde M."/>
            <person name="Wiegand S."/>
            <person name="Jogler C."/>
        </authorList>
    </citation>
    <scope>NUCLEOTIDE SEQUENCE [LARGE SCALE GENOMIC DNA]</scope>
    <source>
        <strain evidence="2 3">NH11</strain>
    </source>
</reference>
<keyword evidence="3" id="KW-1185">Reference proteome</keyword>
<feature type="domain" description="Glucose/Sorbosone dehydrogenase" evidence="1">
    <location>
        <begin position="46"/>
        <end position="393"/>
    </location>
</feature>
<dbReference type="PANTHER" id="PTHR19328">
    <property type="entry name" value="HEDGEHOG-INTERACTING PROTEIN"/>
    <property type="match status" value="1"/>
</dbReference>
<sequence length="404" mass="44991">MKTLLATVAVSSLLATSLSNVCLSDDVKEGALPVSATRAFENLIFDRPIVVTHANDGSDRVFVAEQKGVIKVFPNDADVEEADVFLDVDSRVTYKDNQNEEGLLGFAFHPDFKKNGQFFLYYTTASADHTSVISRFTVSNDDKNKADPASEEEIMRIPQPFWNHNGGTIGFGPDGFLYVGLGDGGSANDPNGNGQNLRTLLGSMLRIDVDNKDDGKNYAIPKDNPFIGHEVVVNRRGEKEMARPEIYAYGLRNVWRMSFDRETGKLWAGDVGQNLWEEINIIEKGGNYGWNIREAKHWFRPDGDDENTDKFVDPIWEYHHSVGKSITGGSVYRGKAVPELVGKYVYADYVSGLLWALEHDGSKTVANYTLTGDKLPVMSFGEDEAGEIYFTTTFGQLYQFQSDK</sequence>
<dbReference type="InterPro" id="IPR011041">
    <property type="entry name" value="Quinoprot_gluc/sorb_DH_b-prop"/>
</dbReference>
<evidence type="ECO:0000313" key="3">
    <source>
        <dbReference type="Proteomes" id="UP000187735"/>
    </source>
</evidence>